<feature type="domain" description="Glycosyltransferase 2-like" evidence="5">
    <location>
        <begin position="5"/>
        <end position="173"/>
    </location>
</feature>
<evidence type="ECO:0000256" key="4">
    <source>
        <dbReference type="SAM" id="Phobius"/>
    </source>
</evidence>
<dbReference type="EMBL" id="CP002545">
    <property type="protein sequence ID" value="ADY53336.1"/>
    <property type="molecule type" value="Genomic_DNA"/>
</dbReference>
<evidence type="ECO:0000256" key="1">
    <source>
        <dbReference type="ARBA" id="ARBA00006739"/>
    </source>
</evidence>
<proteinExistence type="inferred from homology"/>
<name>F0S7T1_PSESL</name>
<dbReference type="STRING" id="762903.Pedsa_2795"/>
<dbReference type="Pfam" id="PF00535">
    <property type="entry name" value="Glycos_transf_2"/>
    <property type="match status" value="1"/>
</dbReference>
<dbReference type="KEGG" id="psn:Pedsa_2795"/>
<gene>
    <name evidence="6" type="ordered locus">Pedsa_2795</name>
</gene>
<dbReference type="GO" id="GO:0016757">
    <property type="term" value="F:glycosyltransferase activity"/>
    <property type="evidence" value="ECO:0007669"/>
    <property type="project" value="UniProtKB-KW"/>
</dbReference>
<dbReference type="InterPro" id="IPR029044">
    <property type="entry name" value="Nucleotide-diphossugar_trans"/>
</dbReference>
<feature type="transmembrane region" description="Helical" evidence="4">
    <location>
        <begin position="263"/>
        <end position="281"/>
    </location>
</feature>
<dbReference type="eggNOG" id="COG1216">
    <property type="taxonomic scope" value="Bacteria"/>
</dbReference>
<dbReference type="OrthoDB" id="8936324at2"/>
<keyword evidence="4" id="KW-0812">Transmembrane</keyword>
<sequence length="331" mass="38596">MKSISVIIPNYNGRELLSEILPYTEKALETIPEHEIIIVDDCSSDDSVTFIQQNHPHILLLQNEKNSGFSSTVNRGLKAASKDLVFILNSDAKIFPDYFIHQLPYFDSDETFGVNGMIINWDNDEKQSGGKLLRFNALKIISNINYYLTAADEHVWYKTMFLSGTNILLDRKKALQINGLDELFDPFYVEDIELSLRALRMGWKLYYEPKSICRHHISKTIQSYHKRNFIQYLNIRNKFFMHCIHLSVPQLIGWFFLTITTSFLRIFIGNVNYLKAFFAFMKNYKGVIKSRNSFHNIANSFLGKNNLRPTKAVLKELSEEIAQYPIKKEFY</sequence>
<keyword evidence="4" id="KW-1133">Transmembrane helix</keyword>
<dbReference type="AlphaFoldDB" id="F0S7T1"/>
<evidence type="ECO:0000256" key="3">
    <source>
        <dbReference type="ARBA" id="ARBA00022679"/>
    </source>
</evidence>
<comment type="similarity">
    <text evidence="1">Belongs to the glycosyltransferase 2 family.</text>
</comment>
<organism evidence="6 7">
    <name type="scientific">Pseudopedobacter saltans (strain ATCC 51119 / DSM 12145 / JCM 21818 / CCUG 39354 / LMG 10337 / NBRC 100064 / NCIMB 13643)</name>
    <name type="common">Pedobacter saltans</name>
    <dbReference type="NCBI Taxonomy" id="762903"/>
    <lineage>
        <taxon>Bacteria</taxon>
        <taxon>Pseudomonadati</taxon>
        <taxon>Bacteroidota</taxon>
        <taxon>Sphingobacteriia</taxon>
        <taxon>Sphingobacteriales</taxon>
        <taxon>Sphingobacteriaceae</taxon>
        <taxon>Pseudopedobacter</taxon>
    </lineage>
</organism>
<reference evidence="6 7" key="1">
    <citation type="journal article" date="2011" name="Stand. Genomic Sci.">
        <title>Complete genome sequence of the gliding, heparinolytic Pedobacter saltans type strain (113).</title>
        <authorList>
            <person name="Liolios K."/>
            <person name="Sikorski J."/>
            <person name="Lu M."/>
            <person name="Nolan M."/>
            <person name="Lapidus A."/>
            <person name="Lucas S."/>
            <person name="Hammon N."/>
            <person name="Deshpande S."/>
            <person name="Cheng J.F."/>
            <person name="Tapia R."/>
            <person name="Han C."/>
            <person name="Goodwin L."/>
            <person name="Pitluck S."/>
            <person name="Huntemann M."/>
            <person name="Ivanova N."/>
            <person name="Pagani I."/>
            <person name="Mavromatis K."/>
            <person name="Ovchinikova G."/>
            <person name="Pati A."/>
            <person name="Chen A."/>
            <person name="Palaniappan K."/>
            <person name="Land M."/>
            <person name="Hauser L."/>
            <person name="Brambilla E.M."/>
            <person name="Kotsyurbenko O."/>
            <person name="Rohde M."/>
            <person name="Tindall B.J."/>
            <person name="Abt B."/>
            <person name="Goker M."/>
            <person name="Detter J.C."/>
            <person name="Woyke T."/>
            <person name="Bristow J."/>
            <person name="Eisen J.A."/>
            <person name="Markowitz V."/>
            <person name="Hugenholtz P."/>
            <person name="Klenk H.P."/>
            <person name="Kyrpides N.C."/>
        </authorList>
    </citation>
    <scope>NUCLEOTIDE SEQUENCE [LARGE SCALE GENOMIC DNA]</scope>
    <source>
        <strain evidence="7">ATCC 51119 / DSM 12145 / JCM 21818 / LMG 10337 / NBRC 100064 / NCIMB 13643</strain>
    </source>
</reference>
<dbReference type="RefSeq" id="WP_013633821.1">
    <property type="nucleotide sequence ID" value="NC_015177.1"/>
</dbReference>
<dbReference type="Gene3D" id="3.90.550.10">
    <property type="entry name" value="Spore Coat Polysaccharide Biosynthesis Protein SpsA, Chain A"/>
    <property type="match status" value="1"/>
</dbReference>
<evidence type="ECO:0000313" key="7">
    <source>
        <dbReference type="Proteomes" id="UP000000310"/>
    </source>
</evidence>
<keyword evidence="2" id="KW-0328">Glycosyltransferase</keyword>
<dbReference type="PANTHER" id="PTHR43179">
    <property type="entry name" value="RHAMNOSYLTRANSFERASE WBBL"/>
    <property type="match status" value="1"/>
</dbReference>
<accession>F0S7T1</accession>
<evidence type="ECO:0000256" key="2">
    <source>
        <dbReference type="ARBA" id="ARBA00022676"/>
    </source>
</evidence>
<keyword evidence="4" id="KW-0472">Membrane</keyword>
<dbReference type="SUPFAM" id="SSF53448">
    <property type="entry name" value="Nucleotide-diphospho-sugar transferases"/>
    <property type="match status" value="1"/>
</dbReference>
<keyword evidence="3 6" id="KW-0808">Transferase</keyword>
<evidence type="ECO:0000313" key="6">
    <source>
        <dbReference type="EMBL" id="ADY53336.1"/>
    </source>
</evidence>
<evidence type="ECO:0000259" key="5">
    <source>
        <dbReference type="Pfam" id="PF00535"/>
    </source>
</evidence>
<dbReference type="InterPro" id="IPR001173">
    <property type="entry name" value="Glyco_trans_2-like"/>
</dbReference>
<dbReference type="Proteomes" id="UP000000310">
    <property type="component" value="Chromosome"/>
</dbReference>
<reference evidence="7" key="2">
    <citation type="submission" date="2011-02" db="EMBL/GenBank/DDBJ databases">
        <title>The complete genome of Pedobacter saltans DSM 12145.</title>
        <authorList>
            <consortium name="US DOE Joint Genome Institute (JGI-PGF)"/>
            <person name="Lucas S."/>
            <person name="Copeland A."/>
            <person name="Lapidus A."/>
            <person name="Bruce D."/>
            <person name="Goodwin L."/>
            <person name="Pitluck S."/>
            <person name="Kyrpides N."/>
            <person name="Mavromatis K."/>
            <person name="Pagani I."/>
            <person name="Ivanova N."/>
            <person name="Ovchinnikova G."/>
            <person name="Lu M."/>
            <person name="Detter J.C."/>
            <person name="Han C."/>
            <person name="Land M."/>
            <person name="Hauser L."/>
            <person name="Markowitz V."/>
            <person name="Cheng J.-F."/>
            <person name="Hugenholtz P."/>
            <person name="Woyke T."/>
            <person name="Wu D."/>
            <person name="Tindall B."/>
            <person name="Pomrenke H.G."/>
            <person name="Brambilla E."/>
            <person name="Klenk H.-P."/>
            <person name="Eisen J.A."/>
        </authorList>
    </citation>
    <scope>NUCLEOTIDE SEQUENCE [LARGE SCALE GENOMIC DNA]</scope>
    <source>
        <strain evidence="7">ATCC 51119 / DSM 12145 / JCM 21818 / LMG 10337 / NBRC 100064 / NCIMB 13643</strain>
    </source>
</reference>
<keyword evidence="7" id="KW-1185">Reference proteome</keyword>
<protein>
    <submittedName>
        <fullName evidence="6">Glycosyl transferase family 2</fullName>
    </submittedName>
</protein>
<dbReference type="PANTHER" id="PTHR43179:SF12">
    <property type="entry name" value="GALACTOFURANOSYLTRANSFERASE GLFT2"/>
    <property type="match status" value="1"/>
</dbReference>
<dbReference type="HOGENOM" id="CLU_023845_0_1_10"/>